<protein>
    <submittedName>
        <fullName evidence="10">Cytochrome c peroxidase</fullName>
        <ecNumber evidence="10">1.11.1.5</ecNumber>
    </submittedName>
</protein>
<feature type="domain" description="Cytochrome c" evidence="9">
    <location>
        <begin position="454"/>
        <end position="594"/>
    </location>
</feature>
<dbReference type="Pfam" id="PF03150">
    <property type="entry name" value="CCP_MauG"/>
    <property type="match status" value="1"/>
</dbReference>
<dbReference type="PANTHER" id="PTHR30600">
    <property type="entry name" value="CYTOCHROME C PEROXIDASE-RELATED"/>
    <property type="match status" value="1"/>
</dbReference>
<feature type="signal peptide" evidence="8">
    <location>
        <begin position="1"/>
        <end position="24"/>
    </location>
</feature>
<dbReference type="Gene3D" id="1.10.760.10">
    <property type="entry name" value="Cytochrome c-like domain"/>
    <property type="match status" value="2"/>
</dbReference>
<dbReference type="InterPro" id="IPR004852">
    <property type="entry name" value="Di-haem_cyt_c_peroxidsae"/>
</dbReference>
<accession>A0ABR6PQY4</accession>
<keyword evidence="2 7" id="KW-0349">Heme</keyword>
<name>A0ABR6PQY4_9SPHI</name>
<organism evidence="10 11">
    <name type="scientific">Mucilaginibacter lappiensis</name>
    <dbReference type="NCBI Taxonomy" id="354630"/>
    <lineage>
        <taxon>Bacteria</taxon>
        <taxon>Pseudomonadati</taxon>
        <taxon>Bacteroidota</taxon>
        <taxon>Sphingobacteriia</taxon>
        <taxon>Sphingobacteriales</taxon>
        <taxon>Sphingobacteriaceae</taxon>
        <taxon>Mucilaginibacter</taxon>
    </lineage>
</organism>
<evidence type="ECO:0000256" key="8">
    <source>
        <dbReference type="SAM" id="SignalP"/>
    </source>
</evidence>
<dbReference type="RefSeq" id="WP_076376969.1">
    <property type="nucleotide sequence ID" value="NZ_FTMG01000015.1"/>
</dbReference>
<comment type="subcellular location">
    <subcellularLocation>
        <location evidence="1">Cell envelope</location>
    </subcellularLocation>
</comment>
<evidence type="ECO:0000256" key="7">
    <source>
        <dbReference type="PROSITE-ProRule" id="PRU00433"/>
    </source>
</evidence>
<dbReference type="PROSITE" id="PS51257">
    <property type="entry name" value="PROKAR_LIPOPROTEIN"/>
    <property type="match status" value="1"/>
</dbReference>
<dbReference type="PROSITE" id="PS51007">
    <property type="entry name" value="CYTC"/>
    <property type="match status" value="2"/>
</dbReference>
<evidence type="ECO:0000256" key="4">
    <source>
        <dbReference type="ARBA" id="ARBA00022729"/>
    </source>
</evidence>
<keyword evidence="4 8" id="KW-0732">Signal</keyword>
<evidence type="ECO:0000259" key="9">
    <source>
        <dbReference type="PROSITE" id="PS51007"/>
    </source>
</evidence>
<keyword evidence="3 7" id="KW-0479">Metal-binding</keyword>
<dbReference type="InterPro" id="IPR038352">
    <property type="entry name" value="Imelysin_sf"/>
</dbReference>
<dbReference type="EC" id="1.11.1.5" evidence="10"/>
<keyword evidence="10" id="KW-0575">Peroxidase</keyword>
<feature type="domain" description="Cytochrome c" evidence="9">
    <location>
        <begin position="298"/>
        <end position="435"/>
    </location>
</feature>
<dbReference type="SUPFAM" id="SSF46626">
    <property type="entry name" value="Cytochrome c"/>
    <property type="match status" value="2"/>
</dbReference>
<dbReference type="Gene3D" id="1.20.1420.20">
    <property type="entry name" value="M75 peptidase, HXXE motif"/>
    <property type="match status" value="1"/>
</dbReference>
<dbReference type="EMBL" id="JACHCB010000015">
    <property type="protein sequence ID" value="MBB6112026.1"/>
    <property type="molecule type" value="Genomic_DNA"/>
</dbReference>
<comment type="caution">
    <text evidence="10">The sequence shown here is derived from an EMBL/GenBank/DDBJ whole genome shotgun (WGS) entry which is preliminary data.</text>
</comment>
<dbReference type="PANTHER" id="PTHR30600:SF10">
    <property type="entry name" value="BLL6722 PROTEIN"/>
    <property type="match status" value="1"/>
</dbReference>
<feature type="chain" id="PRO_5045714456" evidence="8">
    <location>
        <begin position="25"/>
        <end position="596"/>
    </location>
</feature>
<dbReference type="Proteomes" id="UP000541583">
    <property type="component" value="Unassembled WGS sequence"/>
</dbReference>
<evidence type="ECO:0000256" key="3">
    <source>
        <dbReference type="ARBA" id="ARBA00022723"/>
    </source>
</evidence>
<evidence type="ECO:0000313" key="10">
    <source>
        <dbReference type="EMBL" id="MBB6112026.1"/>
    </source>
</evidence>
<evidence type="ECO:0000256" key="6">
    <source>
        <dbReference type="ARBA" id="ARBA00023004"/>
    </source>
</evidence>
<dbReference type="InterPro" id="IPR051395">
    <property type="entry name" value="Cytochrome_c_Peroxidase/MauG"/>
</dbReference>
<keyword evidence="5 10" id="KW-0560">Oxidoreductase</keyword>
<keyword evidence="6 7" id="KW-0408">Iron</keyword>
<dbReference type="InterPro" id="IPR036909">
    <property type="entry name" value="Cyt_c-like_dom_sf"/>
</dbReference>
<reference evidence="10 11" key="1">
    <citation type="submission" date="2020-08" db="EMBL/GenBank/DDBJ databases">
        <title>Genomic Encyclopedia of Type Strains, Phase IV (KMG-V): Genome sequencing to study the core and pangenomes of soil and plant-associated prokaryotes.</title>
        <authorList>
            <person name="Whitman W."/>
        </authorList>
    </citation>
    <scope>NUCLEOTIDE SEQUENCE [LARGE SCALE GENOMIC DNA]</scope>
    <source>
        <strain evidence="10 11">ANJLi2</strain>
    </source>
</reference>
<evidence type="ECO:0000256" key="2">
    <source>
        <dbReference type="ARBA" id="ARBA00022617"/>
    </source>
</evidence>
<evidence type="ECO:0000256" key="5">
    <source>
        <dbReference type="ARBA" id="ARBA00023002"/>
    </source>
</evidence>
<sequence>MRSTFKGITAGLLAIMGCSLLAFHGDPDTASELIRKKLVLQADSFLTMARLLQSTAAGTNNKLILQRRFREARLAYKRMEWATEYFDPLTSRQVNGPPVPETELNGQFTEPEGLQVIEELLFPHLNPSSRKQLIASLKKLAVNAEIYREYFTRTDLQDWQIMDAVKLEVFRIEALGLNDFDDPLARQCFTESAVALNSVREVTMRYARDDKDRLQQLFTQAIRYLSVPVAFDCFDRAAFLTAYANPLTRELTCLHKQLKLPNVRYNRLLNQDAATLFDSSTFNRNAYIDAPEDTANAQKIALGKKLFFDPRLSGTMTRSCASCHQPDKAFTDGLTKNLDITGKKHILRNTPTLVNAALQPAQFYDLRAASLEDQVGDVIGNQDEMHGDMRLSALNFWQDKTYRKLFADAFPVKGRVTIDTTEIKNALASYIRSLTALNSRFDDYMRGDQKILSQREINGFNLFMGKARCSTCHYLPLFNSVLPPRYMQMDAEVIGVPKTKNSKIIDPDPGLYALQPMEFNRYAFKVTTVRNAARSAPYMHNGVYKTLEEVIDFYDQGGGNGLGLNVPNQTLSAGRLLLSAKEKMEVVAFIRALDNR</sequence>
<evidence type="ECO:0000256" key="1">
    <source>
        <dbReference type="ARBA" id="ARBA00004196"/>
    </source>
</evidence>
<evidence type="ECO:0000313" key="11">
    <source>
        <dbReference type="Proteomes" id="UP000541583"/>
    </source>
</evidence>
<dbReference type="GO" id="GO:0004130">
    <property type="term" value="F:cytochrome-c peroxidase activity"/>
    <property type="evidence" value="ECO:0007669"/>
    <property type="project" value="UniProtKB-EC"/>
</dbReference>
<dbReference type="InterPro" id="IPR009056">
    <property type="entry name" value="Cyt_c-like_dom"/>
</dbReference>
<gene>
    <name evidence="10" type="ORF">HDF23_004799</name>
</gene>
<proteinExistence type="predicted"/>
<keyword evidence="11" id="KW-1185">Reference proteome</keyword>